<evidence type="ECO:0000256" key="1">
    <source>
        <dbReference type="ARBA" id="ARBA00008165"/>
    </source>
</evidence>
<dbReference type="GO" id="GO:0046872">
    <property type="term" value="F:metal ion binding"/>
    <property type="evidence" value="ECO:0007669"/>
    <property type="project" value="UniProtKB-KW"/>
</dbReference>
<evidence type="ECO:0000256" key="5">
    <source>
        <dbReference type="PIRSR" id="PIRSR004692-2"/>
    </source>
</evidence>
<dbReference type="InterPro" id="IPR001347">
    <property type="entry name" value="SIS_dom"/>
</dbReference>
<dbReference type="Pfam" id="PF01380">
    <property type="entry name" value="SIS"/>
    <property type="match status" value="1"/>
</dbReference>
<protein>
    <submittedName>
        <fullName evidence="10">KpsF/GutQ family sugar-phosphate isomerase</fullName>
    </submittedName>
</protein>
<feature type="site" description="Catalytically relevant" evidence="6">
    <location>
        <position position="52"/>
    </location>
</feature>
<dbReference type="RefSeq" id="WP_147189280.1">
    <property type="nucleotide sequence ID" value="NZ_CP042435.1"/>
</dbReference>
<evidence type="ECO:0000256" key="4">
    <source>
        <dbReference type="PIRNR" id="PIRNR004692"/>
    </source>
</evidence>
<dbReference type="InterPro" id="IPR046348">
    <property type="entry name" value="SIS_dom_sf"/>
</dbReference>
<feature type="site" description="Catalytically relevant" evidence="6">
    <location>
        <position position="145"/>
    </location>
</feature>
<evidence type="ECO:0000313" key="11">
    <source>
        <dbReference type="Proteomes" id="UP000321533"/>
    </source>
</evidence>
<dbReference type="Gene3D" id="3.40.50.10490">
    <property type="entry name" value="Glucose-6-phosphate isomerase like protein, domain 1"/>
    <property type="match status" value="1"/>
</dbReference>
<dbReference type="OrthoDB" id="9762536at2"/>
<dbReference type="EMBL" id="CP042435">
    <property type="protein sequence ID" value="QEC67473.1"/>
    <property type="molecule type" value="Genomic_DNA"/>
</dbReference>
<comment type="similarity">
    <text evidence="1 4">Belongs to the SIS family. GutQ/KpsF subfamily.</text>
</comment>
<feature type="binding site" evidence="5">
    <location>
        <position position="75"/>
    </location>
    <ligand>
        <name>Zn(2+)</name>
        <dbReference type="ChEBI" id="CHEBI:29105"/>
    </ligand>
</feature>
<dbReference type="PROSITE" id="PS51464">
    <property type="entry name" value="SIS"/>
    <property type="match status" value="1"/>
</dbReference>
<keyword evidence="2" id="KW-0677">Repeat</keyword>
<dbReference type="PROSITE" id="PS51371">
    <property type="entry name" value="CBS"/>
    <property type="match status" value="1"/>
</dbReference>
<dbReference type="Pfam" id="PF00571">
    <property type="entry name" value="CBS"/>
    <property type="match status" value="2"/>
</dbReference>
<sequence length="321" mass="35049">MNKDIKQSALLTIELETRSLAGLKAYIDDDFVKTVELIHRSKGRVVITGIGKSAIVGQKIVATLNSTGTPALFMHAGDAIHGDLGMIQKDDVVIVISKSGESPEIKVLTPLIKNFGNTLIGMIGNRQSFLARESDHLLDTTVAQEACPNNLAPTSSTTAQMVMGDALAVCLMQLNEFSGKDFARYHPGGNLGKRLYLKVDDLYKQNERPAVYEETSLKDVIIEISKGRLGATAVVDKDNKLRAVITDGDVRRMLEETNDVSNIKARDIYNINPKKIASGLLAVEALELLKQFDISQLIVTDADGIYLGILHLHDLIREGII</sequence>
<feature type="site" description="Catalytically relevant" evidence="6">
    <location>
        <position position="104"/>
    </location>
</feature>
<dbReference type="InterPro" id="IPR046342">
    <property type="entry name" value="CBS_dom_sf"/>
</dbReference>
<name>A0A5B8V974_9BACT</name>
<dbReference type="InterPro" id="IPR000644">
    <property type="entry name" value="CBS_dom"/>
</dbReference>
<keyword evidence="5" id="KW-0862">Zinc</keyword>
<dbReference type="NCBIfam" id="TIGR00393">
    <property type="entry name" value="kpsF"/>
    <property type="match status" value="1"/>
</dbReference>
<proteinExistence type="inferred from homology"/>
<dbReference type="CDD" id="cd04604">
    <property type="entry name" value="CBS_pair_SIS_assoc"/>
    <property type="match status" value="1"/>
</dbReference>
<gene>
    <name evidence="10" type="ORF">FRZ67_09255</name>
</gene>
<dbReference type="Proteomes" id="UP000321533">
    <property type="component" value="Chromosome"/>
</dbReference>
<feature type="domain" description="SIS" evidence="9">
    <location>
        <begin position="34"/>
        <end position="177"/>
    </location>
</feature>
<evidence type="ECO:0000256" key="6">
    <source>
        <dbReference type="PIRSR" id="PIRSR004692-3"/>
    </source>
</evidence>
<evidence type="ECO:0000259" key="9">
    <source>
        <dbReference type="PROSITE" id="PS51464"/>
    </source>
</evidence>
<evidence type="ECO:0000313" key="10">
    <source>
        <dbReference type="EMBL" id="QEC67473.1"/>
    </source>
</evidence>
<reference evidence="10 11" key="1">
    <citation type="journal article" date="2016" name="Int. J. Syst. Evol. Microbiol.">
        <title>Panacibacter ginsenosidivorans gen. nov., sp. nov., with ginsenoside converting activity isolated from soil of a ginseng field.</title>
        <authorList>
            <person name="Siddiqi M.Z."/>
            <person name="Muhammad Shafi S."/>
            <person name="Choi K.D."/>
            <person name="Im W.T."/>
        </authorList>
    </citation>
    <scope>NUCLEOTIDE SEQUENCE [LARGE SCALE GENOMIC DNA]</scope>
    <source>
        <strain evidence="10 11">Gsoil1550</strain>
    </source>
</reference>
<evidence type="ECO:0000256" key="3">
    <source>
        <dbReference type="ARBA" id="ARBA00023122"/>
    </source>
</evidence>
<dbReference type="PANTHER" id="PTHR42745:SF1">
    <property type="entry name" value="ARABINOSE 5-PHOSPHATE ISOMERASE KDSD"/>
    <property type="match status" value="1"/>
</dbReference>
<evidence type="ECO:0000259" key="8">
    <source>
        <dbReference type="PROSITE" id="PS51371"/>
    </source>
</evidence>
<evidence type="ECO:0000256" key="2">
    <source>
        <dbReference type="ARBA" id="ARBA00022737"/>
    </source>
</evidence>
<dbReference type="SUPFAM" id="SSF53697">
    <property type="entry name" value="SIS domain"/>
    <property type="match status" value="1"/>
</dbReference>
<organism evidence="10 11">
    <name type="scientific">Panacibacter ginsenosidivorans</name>
    <dbReference type="NCBI Taxonomy" id="1813871"/>
    <lineage>
        <taxon>Bacteria</taxon>
        <taxon>Pseudomonadati</taxon>
        <taxon>Bacteroidota</taxon>
        <taxon>Chitinophagia</taxon>
        <taxon>Chitinophagales</taxon>
        <taxon>Chitinophagaceae</taxon>
        <taxon>Panacibacter</taxon>
    </lineage>
</organism>
<dbReference type="GO" id="GO:0005975">
    <property type="term" value="P:carbohydrate metabolic process"/>
    <property type="evidence" value="ECO:0007669"/>
    <property type="project" value="InterPro"/>
</dbReference>
<dbReference type="GO" id="GO:0097367">
    <property type="term" value="F:carbohydrate derivative binding"/>
    <property type="evidence" value="ECO:0007669"/>
    <property type="project" value="InterPro"/>
</dbReference>
<dbReference type="PIRSF" id="PIRSF004692">
    <property type="entry name" value="KdsD_KpsF"/>
    <property type="match status" value="1"/>
</dbReference>
<dbReference type="AlphaFoldDB" id="A0A5B8V974"/>
<keyword evidence="11" id="KW-1185">Reference proteome</keyword>
<dbReference type="SMART" id="SM00116">
    <property type="entry name" value="CBS"/>
    <property type="match status" value="2"/>
</dbReference>
<dbReference type="CDD" id="cd05014">
    <property type="entry name" value="SIS_Kpsf"/>
    <property type="match status" value="1"/>
</dbReference>
<dbReference type="GO" id="GO:1901135">
    <property type="term" value="P:carbohydrate derivative metabolic process"/>
    <property type="evidence" value="ECO:0007669"/>
    <property type="project" value="InterPro"/>
</dbReference>
<keyword evidence="10" id="KW-0413">Isomerase</keyword>
<feature type="domain" description="CBS" evidence="8">
    <location>
        <begin position="203"/>
        <end position="260"/>
    </location>
</feature>
<dbReference type="GO" id="GO:0019146">
    <property type="term" value="F:arabinose-5-phosphate isomerase activity"/>
    <property type="evidence" value="ECO:0007669"/>
    <property type="project" value="UniProtKB-ARBA"/>
</dbReference>
<dbReference type="FunFam" id="3.40.50.10490:FF:000011">
    <property type="entry name" value="Arabinose 5-phosphate isomerase"/>
    <property type="match status" value="1"/>
</dbReference>
<dbReference type="KEGG" id="pgin:FRZ67_09255"/>
<dbReference type="InterPro" id="IPR050986">
    <property type="entry name" value="GutQ/KpsF_isomerases"/>
</dbReference>
<dbReference type="InterPro" id="IPR004800">
    <property type="entry name" value="KdsD/KpsF-type"/>
</dbReference>
<accession>A0A5B8V974</accession>
<dbReference type="Gene3D" id="3.10.580.10">
    <property type="entry name" value="CBS-domain"/>
    <property type="match status" value="1"/>
</dbReference>
<keyword evidence="5" id="KW-0479">Metal-binding</keyword>
<keyword evidence="3 7" id="KW-0129">CBS domain</keyword>
<dbReference type="InterPro" id="IPR035474">
    <property type="entry name" value="SIS_Kpsf"/>
</dbReference>
<dbReference type="PANTHER" id="PTHR42745">
    <property type="match status" value="1"/>
</dbReference>
<feature type="site" description="Catalytically relevant" evidence="6">
    <location>
        <position position="186"/>
    </location>
</feature>
<evidence type="ECO:0000256" key="7">
    <source>
        <dbReference type="PROSITE-ProRule" id="PRU00703"/>
    </source>
</evidence>